<evidence type="ECO:0000313" key="19">
    <source>
        <dbReference type="RefSeq" id="XP_033458425.1"/>
    </source>
</evidence>
<evidence type="ECO:0000256" key="2">
    <source>
        <dbReference type="ARBA" id="ARBA00004906"/>
    </source>
</evidence>
<dbReference type="GO" id="GO:1990429">
    <property type="term" value="C:peroxisomal importomer complex"/>
    <property type="evidence" value="ECO:0007669"/>
    <property type="project" value="TreeGrafter"/>
</dbReference>
<evidence type="ECO:0000256" key="13">
    <source>
        <dbReference type="ARBA" id="ARBA00023140"/>
    </source>
</evidence>
<feature type="domain" description="Pex N-terminal" evidence="17">
    <location>
        <begin position="25"/>
        <end position="291"/>
    </location>
</feature>
<keyword evidence="9" id="KW-0862">Zinc</keyword>
<dbReference type="InterPro" id="IPR006845">
    <property type="entry name" value="Pex_N"/>
</dbReference>
<evidence type="ECO:0000256" key="7">
    <source>
        <dbReference type="ARBA" id="ARBA00022723"/>
    </source>
</evidence>
<evidence type="ECO:0000256" key="4">
    <source>
        <dbReference type="ARBA" id="ARBA00018980"/>
    </source>
</evidence>
<dbReference type="GO" id="GO:0016562">
    <property type="term" value="P:protein import into peroxisome matrix, receptor recycling"/>
    <property type="evidence" value="ECO:0007669"/>
    <property type="project" value="UniProtKB-ARBA"/>
</dbReference>
<name>A0A6J3M1L2_9PEZI</name>
<dbReference type="Gene3D" id="3.30.40.10">
    <property type="entry name" value="Zinc/RING finger domain, C3HC4 (zinc finger)"/>
    <property type="match status" value="1"/>
</dbReference>
<dbReference type="PANTHER" id="PTHR12888">
    <property type="entry name" value="PEROXISOME ASSEMBLY PROTEIN 12 PEROXIN-12"/>
    <property type="match status" value="1"/>
</dbReference>
<dbReference type="Pfam" id="PF04757">
    <property type="entry name" value="Pex2_Pex12"/>
    <property type="match status" value="1"/>
</dbReference>
<evidence type="ECO:0000256" key="5">
    <source>
        <dbReference type="ARBA" id="ARBA00022448"/>
    </source>
</evidence>
<dbReference type="RefSeq" id="XP_033458425.1">
    <property type="nucleotide sequence ID" value="XM_033601603.1"/>
</dbReference>
<keyword evidence="5" id="KW-0813">Transport</keyword>
<feature type="region of interest" description="Disordered" evidence="16">
    <location>
        <begin position="449"/>
        <end position="474"/>
    </location>
</feature>
<reference evidence="19" key="1">
    <citation type="submission" date="2020-01" db="EMBL/GenBank/DDBJ databases">
        <authorList>
            <consortium name="DOE Joint Genome Institute"/>
            <person name="Haridas S."/>
            <person name="Albert R."/>
            <person name="Binder M."/>
            <person name="Bloem J."/>
            <person name="Labutti K."/>
            <person name="Salamov A."/>
            <person name="Andreopoulos B."/>
            <person name="Baker S.E."/>
            <person name="Barry K."/>
            <person name="Bills G."/>
            <person name="Bluhm B.H."/>
            <person name="Cannon C."/>
            <person name="Castanera R."/>
            <person name="Culley D.E."/>
            <person name="Daum C."/>
            <person name="Ezra D."/>
            <person name="Gonzalez J.B."/>
            <person name="Henrissat B."/>
            <person name="Kuo A."/>
            <person name="Liang C."/>
            <person name="Lipzen A."/>
            <person name="Lutzoni F."/>
            <person name="Magnuson J."/>
            <person name="Mondo S."/>
            <person name="Nolan M."/>
            <person name="Ohm R."/>
            <person name="Pangilinan J."/>
            <person name="Park H.-J."/>
            <person name="Ramirez L."/>
            <person name="Alfaro M."/>
            <person name="Sun H."/>
            <person name="Tritt A."/>
            <person name="Yoshinaga Y."/>
            <person name="Zwiers L.-H."/>
            <person name="Turgeon B.G."/>
            <person name="Goodwin S.B."/>
            <person name="Spatafora J.W."/>
            <person name="Crous P.W."/>
            <person name="Grigoriev I.V."/>
        </authorList>
    </citation>
    <scope>NUCLEOTIDE SEQUENCE</scope>
    <source>
        <strain evidence="19">CBS 342.82</strain>
    </source>
</reference>
<dbReference type="GO" id="GO:0008270">
    <property type="term" value="F:zinc ion binding"/>
    <property type="evidence" value="ECO:0007669"/>
    <property type="project" value="UniProtKB-KW"/>
</dbReference>
<feature type="compositionally biased region" description="Basic and acidic residues" evidence="16">
    <location>
        <begin position="449"/>
        <end position="472"/>
    </location>
</feature>
<dbReference type="OrthoDB" id="107372at2759"/>
<evidence type="ECO:0000256" key="6">
    <source>
        <dbReference type="ARBA" id="ARBA00022692"/>
    </source>
</evidence>
<evidence type="ECO:0000313" key="18">
    <source>
        <dbReference type="Proteomes" id="UP000504637"/>
    </source>
</evidence>
<evidence type="ECO:0000256" key="14">
    <source>
        <dbReference type="ARBA" id="ARBA00029692"/>
    </source>
</evidence>
<dbReference type="GO" id="GO:0005778">
    <property type="term" value="C:peroxisomal membrane"/>
    <property type="evidence" value="ECO:0007669"/>
    <property type="project" value="UniProtKB-SubCell"/>
</dbReference>
<dbReference type="GO" id="GO:0006513">
    <property type="term" value="P:protein monoubiquitination"/>
    <property type="evidence" value="ECO:0007669"/>
    <property type="project" value="TreeGrafter"/>
</dbReference>
<reference evidence="19" key="2">
    <citation type="submission" date="2020-04" db="EMBL/GenBank/DDBJ databases">
        <authorList>
            <consortium name="NCBI Genome Project"/>
        </authorList>
    </citation>
    <scope>NUCLEOTIDE SEQUENCE</scope>
    <source>
        <strain evidence="19">CBS 342.82</strain>
    </source>
</reference>
<keyword evidence="8" id="KW-0863">Zinc-finger</keyword>
<comment type="subcellular location">
    <subcellularLocation>
        <location evidence="1">Peroxisome membrane</location>
        <topology evidence="1">Multi-pass membrane protein</topology>
    </subcellularLocation>
</comment>
<proteinExistence type="inferred from homology"/>
<organism evidence="19">
    <name type="scientific">Dissoconium aciculare CBS 342.82</name>
    <dbReference type="NCBI Taxonomy" id="1314786"/>
    <lineage>
        <taxon>Eukaryota</taxon>
        <taxon>Fungi</taxon>
        <taxon>Dikarya</taxon>
        <taxon>Ascomycota</taxon>
        <taxon>Pezizomycotina</taxon>
        <taxon>Dothideomycetes</taxon>
        <taxon>Dothideomycetidae</taxon>
        <taxon>Mycosphaerellales</taxon>
        <taxon>Dissoconiaceae</taxon>
        <taxon>Dissoconium</taxon>
    </lineage>
</organism>
<comment type="pathway">
    <text evidence="2">Protein modification; protein ubiquitination.</text>
</comment>
<dbReference type="Proteomes" id="UP000504637">
    <property type="component" value="Unplaced"/>
</dbReference>
<evidence type="ECO:0000256" key="8">
    <source>
        <dbReference type="ARBA" id="ARBA00022771"/>
    </source>
</evidence>
<keyword evidence="13" id="KW-0576">Peroxisome</keyword>
<comment type="subunit">
    <text evidence="15">Component of the PEX2-PEX10-PEX12 retrotranslocation channel, composed of PEX2, PEX10 and PEX12.</text>
</comment>
<dbReference type="InterPro" id="IPR013083">
    <property type="entry name" value="Znf_RING/FYVE/PHD"/>
</dbReference>
<keyword evidence="7" id="KW-0479">Metal-binding</keyword>
<evidence type="ECO:0000256" key="1">
    <source>
        <dbReference type="ARBA" id="ARBA00004585"/>
    </source>
</evidence>
<feature type="compositionally biased region" description="Polar residues" evidence="16">
    <location>
        <begin position="374"/>
        <end position="392"/>
    </location>
</feature>
<evidence type="ECO:0000256" key="16">
    <source>
        <dbReference type="SAM" id="MobiDB-lite"/>
    </source>
</evidence>
<feature type="region of interest" description="Disordered" evidence="16">
    <location>
        <begin position="304"/>
        <end position="356"/>
    </location>
</feature>
<evidence type="ECO:0000256" key="10">
    <source>
        <dbReference type="ARBA" id="ARBA00022927"/>
    </source>
</evidence>
<dbReference type="AlphaFoldDB" id="A0A6J3M1L2"/>
<feature type="region of interest" description="Disordered" evidence="16">
    <location>
        <begin position="372"/>
        <end position="392"/>
    </location>
</feature>
<keyword evidence="12" id="KW-0472">Membrane</keyword>
<sequence>MEFMTTLQGGYDEQKPSLFEILSENELSALIPPSIRYLLAIAAHRNPRYLLRILNNFDELYALLSLAIERYYLGTYGGGFTENFYGLKRERVLRIKGGETPRARLGAAHDVRETLKLRTGDIWRNLAVMVGIPYIKRKLDESYDIHAAGVNMLGPAYRDRDAYPREGGLRKKVMWYYKWFLRNVYPSVNAAYWFAMVAWNLAYLFDGTKFHSPFMMLIGSRMRRLNAADGRAIELATAPPPPPEGARPGLVSLLNPRTMGRVIYPQLLSSLRLLLPTSIFALKFLEWWHNSDFARQLSRKTNEGLELPPPIIAGPKPGTTSTPNNKANSVSSEDSSPSEKNQNLSRRDSGLAPSGPPISAITYLPILTVPFPPSTSNTEPSPFSSENGENNTSSLCPICTSEIQTATAAQTGYVYCYSCIFRWVDGTHPRQEAFMDGSGEHELAIGEDPEAHEGKGSRAGRWESGKGRDAVTGRRVLGGTSGLRRVMV</sequence>
<keyword evidence="11" id="KW-1133">Transmembrane helix</keyword>
<dbReference type="SUPFAM" id="SSF57850">
    <property type="entry name" value="RING/U-box"/>
    <property type="match status" value="1"/>
</dbReference>
<comment type="similarity">
    <text evidence="3">Belongs to the pex2/pex10/pex12 family.</text>
</comment>
<evidence type="ECO:0000259" key="17">
    <source>
        <dbReference type="Pfam" id="PF04757"/>
    </source>
</evidence>
<keyword evidence="10" id="KW-0653">Protein transport</keyword>
<evidence type="ECO:0000256" key="9">
    <source>
        <dbReference type="ARBA" id="ARBA00022833"/>
    </source>
</evidence>
<reference evidence="19" key="3">
    <citation type="submission" date="2025-08" db="UniProtKB">
        <authorList>
            <consortium name="RefSeq"/>
        </authorList>
    </citation>
    <scope>IDENTIFICATION</scope>
    <source>
        <strain evidence="19">CBS 342.82</strain>
    </source>
</reference>
<gene>
    <name evidence="19" type="ORF">K489DRAFT_322130</name>
</gene>
<evidence type="ECO:0000256" key="11">
    <source>
        <dbReference type="ARBA" id="ARBA00022989"/>
    </source>
</evidence>
<dbReference type="InterPro" id="IPR017375">
    <property type="entry name" value="PEX12"/>
</dbReference>
<feature type="compositionally biased region" description="Polar residues" evidence="16">
    <location>
        <begin position="318"/>
        <end position="328"/>
    </location>
</feature>
<accession>A0A6J3M1L2</accession>
<evidence type="ECO:0000256" key="3">
    <source>
        <dbReference type="ARBA" id="ARBA00008704"/>
    </source>
</evidence>
<evidence type="ECO:0000256" key="12">
    <source>
        <dbReference type="ARBA" id="ARBA00023136"/>
    </source>
</evidence>
<dbReference type="GeneID" id="54359403"/>
<protein>
    <recommendedName>
        <fullName evidence="4">Peroxisome assembly protein 12</fullName>
    </recommendedName>
    <alternativeName>
        <fullName evidence="14">Peroxin-12</fullName>
    </alternativeName>
</protein>
<evidence type="ECO:0000256" key="15">
    <source>
        <dbReference type="ARBA" id="ARBA00034505"/>
    </source>
</evidence>
<keyword evidence="6" id="KW-0812">Transmembrane</keyword>
<keyword evidence="18" id="KW-1185">Reference proteome</keyword>
<dbReference type="GO" id="GO:0004842">
    <property type="term" value="F:ubiquitin-protein transferase activity"/>
    <property type="evidence" value="ECO:0007669"/>
    <property type="project" value="TreeGrafter"/>
</dbReference>
<dbReference type="PANTHER" id="PTHR12888:SF0">
    <property type="entry name" value="PEROXISOME ASSEMBLY PROTEIN 12"/>
    <property type="match status" value="1"/>
</dbReference>